<dbReference type="Proteomes" id="UP000238217">
    <property type="component" value="Unassembled WGS sequence"/>
</dbReference>
<dbReference type="Pfam" id="PF01614">
    <property type="entry name" value="IclR_C"/>
    <property type="match status" value="1"/>
</dbReference>
<dbReference type="SUPFAM" id="SSF55781">
    <property type="entry name" value="GAF domain-like"/>
    <property type="match status" value="1"/>
</dbReference>
<dbReference type="CDD" id="cd00090">
    <property type="entry name" value="HTH_ARSR"/>
    <property type="match status" value="1"/>
</dbReference>
<reference evidence="9 10" key="1">
    <citation type="submission" date="2018-03" db="EMBL/GenBank/DDBJ databases">
        <title>Comparative analysis of microorganisms from saline springs in Andes Mountain Range, Colombia.</title>
        <authorList>
            <person name="Rubin E."/>
        </authorList>
    </citation>
    <scope>NUCLEOTIDE SEQUENCE [LARGE SCALE GENOMIC DNA]</scope>
    <source>
        <strain evidence="9 10">CG 35</strain>
    </source>
</reference>
<proteinExistence type="predicted"/>
<dbReference type="InterPro" id="IPR036390">
    <property type="entry name" value="WH_DNA-bd_sf"/>
</dbReference>
<keyword evidence="1" id="KW-0319">Glycerol metabolism</keyword>
<dbReference type="AlphaFoldDB" id="A0A2T0YE73"/>
<dbReference type="SMART" id="SM00346">
    <property type="entry name" value="HTH_ICLR"/>
    <property type="match status" value="1"/>
</dbReference>
<dbReference type="Pfam" id="PF09339">
    <property type="entry name" value="HTH_IclR"/>
    <property type="match status" value="1"/>
</dbReference>
<keyword evidence="3" id="KW-0238">DNA-binding</keyword>
<dbReference type="SUPFAM" id="SSF46785">
    <property type="entry name" value="Winged helix' DNA-binding domain"/>
    <property type="match status" value="1"/>
</dbReference>
<dbReference type="InterPro" id="IPR029016">
    <property type="entry name" value="GAF-like_dom_sf"/>
</dbReference>
<evidence type="ECO:0000313" key="9">
    <source>
        <dbReference type="EMBL" id="PRZ13163.1"/>
    </source>
</evidence>
<feature type="domain" description="HTH iclR-type" evidence="7">
    <location>
        <begin position="4"/>
        <end position="65"/>
    </location>
</feature>
<dbReference type="InterPro" id="IPR036388">
    <property type="entry name" value="WH-like_DNA-bd_sf"/>
</dbReference>
<dbReference type="InterPro" id="IPR011991">
    <property type="entry name" value="ArsR-like_HTH"/>
</dbReference>
<dbReference type="GO" id="GO:0045892">
    <property type="term" value="P:negative regulation of DNA-templated transcription"/>
    <property type="evidence" value="ECO:0007669"/>
    <property type="project" value="TreeGrafter"/>
</dbReference>
<name>A0A2T0YE73_9MICC</name>
<dbReference type="InterPro" id="IPR050707">
    <property type="entry name" value="HTH_MetabolicPath_Reg"/>
</dbReference>
<evidence type="ECO:0000259" key="7">
    <source>
        <dbReference type="PROSITE" id="PS51077"/>
    </source>
</evidence>
<dbReference type="Gene3D" id="1.10.10.10">
    <property type="entry name" value="Winged helix-like DNA-binding domain superfamily/Winged helix DNA-binding domain"/>
    <property type="match status" value="1"/>
</dbReference>
<dbReference type="GO" id="GO:0003677">
    <property type="term" value="F:DNA binding"/>
    <property type="evidence" value="ECO:0007669"/>
    <property type="project" value="UniProtKB-KW"/>
</dbReference>
<evidence type="ECO:0000256" key="6">
    <source>
        <dbReference type="ARBA" id="ARBA00070406"/>
    </source>
</evidence>
<organism evidence="9 10">
    <name type="scientific">Nesterenkonia sandarakina</name>
    <dbReference type="NCBI Taxonomy" id="272918"/>
    <lineage>
        <taxon>Bacteria</taxon>
        <taxon>Bacillati</taxon>
        <taxon>Actinomycetota</taxon>
        <taxon>Actinomycetes</taxon>
        <taxon>Micrococcales</taxon>
        <taxon>Micrococcaceae</taxon>
        <taxon>Nesterenkonia</taxon>
    </lineage>
</organism>
<evidence type="ECO:0000313" key="10">
    <source>
        <dbReference type="Proteomes" id="UP000238217"/>
    </source>
</evidence>
<dbReference type="PROSITE" id="PS51077">
    <property type="entry name" value="HTH_ICLR"/>
    <property type="match status" value="1"/>
</dbReference>
<evidence type="ECO:0000256" key="5">
    <source>
        <dbReference type="ARBA" id="ARBA00058938"/>
    </source>
</evidence>
<evidence type="ECO:0000256" key="4">
    <source>
        <dbReference type="ARBA" id="ARBA00023163"/>
    </source>
</evidence>
<dbReference type="PROSITE" id="PS51078">
    <property type="entry name" value="ICLR_ED"/>
    <property type="match status" value="1"/>
</dbReference>
<dbReference type="GO" id="GO:0003700">
    <property type="term" value="F:DNA-binding transcription factor activity"/>
    <property type="evidence" value="ECO:0007669"/>
    <property type="project" value="TreeGrafter"/>
</dbReference>
<dbReference type="PANTHER" id="PTHR30136:SF35">
    <property type="entry name" value="HTH-TYPE TRANSCRIPTIONAL REGULATOR RV1719"/>
    <property type="match status" value="1"/>
</dbReference>
<evidence type="ECO:0000256" key="1">
    <source>
        <dbReference type="ARBA" id="ARBA00022798"/>
    </source>
</evidence>
<dbReference type="GO" id="GO:0006071">
    <property type="term" value="P:glycerol metabolic process"/>
    <property type="evidence" value="ECO:0007669"/>
    <property type="project" value="UniProtKB-KW"/>
</dbReference>
<dbReference type="EMBL" id="PVTY01000016">
    <property type="protein sequence ID" value="PRZ13163.1"/>
    <property type="molecule type" value="Genomic_DNA"/>
</dbReference>
<dbReference type="InterPro" id="IPR014757">
    <property type="entry name" value="Tscrpt_reg_IclR_C"/>
</dbReference>
<dbReference type="Gene3D" id="3.30.450.40">
    <property type="match status" value="1"/>
</dbReference>
<evidence type="ECO:0000256" key="3">
    <source>
        <dbReference type="ARBA" id="ARBA00023125"/>
    </source>
</evidence>
<dbReference type="RefSeq" id="WP_106123762.1">
    <property type="nucleotide sequence ID" value="NZ_PVTY01000016.1"/>
</dbReference>
<comment type="function">
    <text evidence="5">May be an activator protein for the gylABX operon.</text>
</comment>
<sequence>MSEVQSVDRAAQILQLLSAESPLSVSEISRRLQVHRSTASRLMSTLESHDLVEQEGQRGAYRLGFGLLRLASAVTARVDLSRDAQVCCDAAAASLNETVNVAILDAGYAVTITQTVGQRMVGVARQYVGQRAPLHATSTGKVLLACSPAAEQNRVLGAPLQAFTASTITAPEVLAAELAAVRERGWASAVAEWEEGINALAVPVRGPQGAVVAAFSTTAPAFRLPESAFAEHVEMLREAAGELESRLGFLPGPRSSGD</sequence>
<dbReference type="InterPro" id="IPR005471">
    <property type="entry name" value="Tscrpt_reg_IclR_N"/>
</dbReference>
<feature type="domain" description="IclR-ED" evidence="8">
    <location>
        <begin position="66"/>
        <end position="249"/>
    </location>
</feature>
<dbReference type="OrthoDB" id="7274111at2"/>
<dbReference type="PANTHER" id="PTHR30136">
    <property type="entry name" value="HELIX-TURN-HELIX TRANSCRIPTIONAL REGULATOR, ICLR FAMILY"/>
    <property type="match status" value="1"/>
</dbReference>
<evidence type="ECO:0000259" key="8">
    <source>
        <dbReference type="PROSITE" id="PS51078"/>
    </source>
</evidence>
<keyword evidence="2" id="KW-0805">Transcription regulation</keyword>
<comment type="caution">
    <text evidence="9">The sequence shown here is derived from an EMBL/GenBank/DDBJ whole genome shotgun (WGS) entry which is preliminary data.</text>
</comment>
<dbReference type="FunFam" id="1.10.10.10:FF:000056">
    <property type="entry name" value="IclR family transcriptional regulator"/>
    <property type="match status" value="1"/>
</dbReference>
<keyword evidence="4" id="KW-0804">Transcription</keyword>
<gene>
    <name evidence="9" type="ORF">BCL67_11638</name>
</gene>
<accession>A0A2T0YE73</accession>
<keyword evidence="10" id="KW-1185">Reference proteome</keyword>
<protein>
    <recommendedName>
        <fullName evidence="6">Glycerol operon regulatory protein</fullName>
    </recommendedName>
</protein>
<evidence type="ECO:0000256" key="2">
    <source>
        <dbReference type="ARBA" id="ARBA00023015"/>
    </source>
</evidence>